<proteinExistence type="inferred from homology"/>
<dbReference type="Pfam" id="PF00656">
    <property type="entry name" value="Peptidase_C14"/>
    <property type="match status" value="2"/>
</dbReference>
<dbReference type="PRINTS" id="PR00376">
    <property type="entry name" value="IL1BCENZYME"/>
</dbReference>
<dbReference type="Gene3D" id="1.10.533.10">
    <property type="entry name" value="Death Domain, Fas"/>
    <property type="match status" value="1"/>
</dbReference>
<dbReference type="GO" id="GO:0051604">
    <property type="term" value="P:protein maturation"/>
    <property type="evidence" value="ECO:0007669"/>
    <property type="project" value="UniProtKB-ARBA"/>
</dbReference>
<dbReference type="InterPro" id="IPR011029">
    <property type="entry name" value="DEATH-like_dom_sf"/>
</dbReference>
<dbReference type="CDD" id="cd01671">
    <property type="entry name" value="CARD"/>
    <property type="match status" value="1"/>
</dbReference>
<accession>A0A3Q3A4Q4</accession>
<dbReference type="PROSITE" id="PS50209">
    <property type="entry name" value="CARD"/>
    <property type="match status" value="1"/>
</dbReference>
<reference evidence="8" key="2">
    <citation type="submission" date="2025-09" db="UniProtKB">
        <authorList>
            <consortium name="Ensembl"/>
        </authorList>
    </citation>
    <scope>IDENTIFICATION</scope>
</reference>
<feature type="domain" description="CARD" evidence="7">
    <location>
        <begin position="1"/>
        <end position="78"/>
    </location>
</feature>
<dbReference type="Ensembl" id="ENSKMAT00000011491.1">
    <property type="protein sequence ID" value="ENSKMAP00000011318.1"/>
    <property type="gene ID" value="ENSKMAG00000008515.1"/>
</dbReference>
<dbReference type="InterPro" id="IPR001309">
    <property type="entry name" value="Pept_C14_p20"/>
</dbReference>
<dbReference type="RefSeq" id="XP_017275809.1">
    <property type="nucleotide sequence ID" value="XM_017420320.3"/>
</dbReference>
<dbReference type="CDD" id="cd00032">
    <property type="entry name" value="CASc"/>
    <property type="match status" value="1"/>
</dbReference>
<comment type="similarity">
    <text evidence="1 4">Belongs to the peptidase C14A family.</text>
</comment>
<dbReference type="GO" id="GO:0005737">
    <property type="term" value="C:cytoplasm"/>
    <property type="evidence" value="ECO:0007669"/>
    <property type="project" value="UniProtKB-ARBA"/>
</dbReference>
<evidence type="ECO:0000313" key="9">
    <source>
        <dbReference type="Proteomes" id="UP000264800"/>
    </source>
</evidence>
<evidence type="ECO:0000256" key="3">
    <source>
        <dbReference type="PIRSR" id="PIRSR038001-1"/>
    </source>
</evidence>
<dbReference type="GeneTree" id="ENSGT00940000164225"/>
<sequence length="384" mass="42484">MSARDTLRRNKTRILQGLCADYSLILNKAQETNLITSREYNNLKSISNKDVEGHVVELVDKIMNKGENTSKAFLDLLQTDEEIKTTFPELRHACLLPTPVQASSPYCGDMVQESKRQKKDEAYALGSQPVGLCVIINNENFTFSSLRRGTNKDAQSLAEVFSWLGFRVLMCKDQTRDQMAQTLASFASLGDSVWPPEPGVEEWSGGGFAAPQQALEHGDAFVCCILSHGAKGEVLGTDSEPLAIKDVTRAFKATEQSALTGKPKVFLIQACQGGQIQQGVLMKDGETYRDPWSVPQEADYLVAVATVEDHAAFRHPVDGSWFVQSVCQQLKERCPRGEDLTSILLHVNNDVGQKEGSSQPGKVKQIPEVRYTLTKRLLLSPHRT</sequence>
<dbReference type="GO" id="GO:0042981">
    <property type="term" value="P:regulation of apoptotic process"/>
    <property type="evidence" value="ECO:0007669"/>
    <property type="project" value="InterPro"/>
</dbReference>
<protein>
    <submittedName>
        <fullName evidence="8">Caspase-8-like</fullName>
    </submittedName>
</protein>
<dbReference type="Gene3D" id="3.30.70.1470">
    <property type="entry name" value="Caspase-like"/>
    <property type="match status" value="1"/>
</dbReference>
<dbReference type="AlphaFoldDB" id="A0A3Q3A4Q4"/>
<dbReference type="InterPro" id="IPR033139">
    <property type="entry name" value="Caspase_cys_AS"/>
</dbReference>
<evidence type="ECO:0000259" key="5">
    <source>
        <dbReference type="PROSITE" id="PS50207"/>
    </source>
</evidence>
<dbReference type="Pfam" id="PF00619">
    <property type="entry name" value="CARD"/>
    <property type="match status" value="1"/>
</dbReference>
<dbReference type="Proteomes" id="UP000264800">
    <property type="component" value="Unplaced"/>
</dbReference>
<feature type="active site" evidence="3">
    <location>
        <position position="271"/>
    </location>
</feature>
<dbReference type="InterPro" id="IPR029030">
    <property type="entry name" value="Caspase-like_dom_sf"/>
</dbReference>
<evidence type="ECO:0000313" key="8">
    <source>
        <dbReference type="Ensembl" id="ENSKMAP00000011318.1"/>
    </source>
</evidence>
<dbReference type="GO" id="GO:0006508">
    <property type="term" value="P:proteolysis"/>
    <property type="evidence" value="ECO:0007669"/>
    <property type="project" value="InterPro"/>
</dbReference>
<evidence type="ECO:0000256" key="1">
    <source>
        <dbReference type="ARBA" id="ARBA00010134"/>
    </source>
</evidence>
<feature type="domain" description="Caspase family p20" evidence="6">
    <location>
        <begin position="129"/>
        <end position="275"/>
    </location>
</feature>
<dbReference type="SUPFAM" id="SSF47986">
    <property type="entry name" value="DEATH domain"/>
    <property type="match status" value="1"/>
</dbReference>
<dbReference type="PROSITE" id="PS50208">
    <property type="entry name" value="CASPASE_P20"/>
    <property type="match status" value="1"/>
</dbReference>
<evidence type="ECO:0000259" key="7">
    <source>
        <dbReference type="PROSITE" id="PS50209"/>
    </source>
</evidence>
<dbReference type="OrthoDB" id="6114029at2759"/>
<evidence type="ECO:0000256" key="2">
    <source>
        <dbReference type="ARBA" id="ARBA00022703"/>
    </source>
</evidence>
<keyword evidence="2" id="KW-0053">Apoptosis</keyword>
<dbReference type="SMART" id="SM00115">
    <property type="entry name" value="CASc"/>
    <property type="match status" value="1"/>
</dbReference>
<keyword evidence="9" id="KW-1185">Reference proteome</keyword>
<dbReference type="InterPro" id="IPR011600">
    <property type="entry name" value="Pept_C14_caspase"/>
</dbReference>
<dbReference type="KEGG" id="kmr:108238318"/>
<dbReference type="OMA" id="YELNSQP"/>
<evidence type="ECO:0000256" key="4">
    <source>
        <dbReference type="RuleBase" id="RU003971"/>
    </source>
</evidence>
<dbReference type="InterPro" id="IPR002138">
    <property type="entry name" value="Pept_C14_p10"/>
</dbReference>
<feature type="active site" evidence="3">
    <location>
        <position position="228"/>
    </location>
</feature>
<organism evidence="8 9">
    <name type="scientific">Kryptolebias marmoratus</name>
    <name type="common">Mangrove killifish</name>
    <name type="synonym">Rivulus marmoratus</name>
    <dbReference type="NCBI Taxonomy" id="37003"/>
    <lineage>
        <taxon>Eukaryota</taxon>
        <taxon>Metazoa</taxon>
        <taxon>Chordata</taxon>
        <taxon>Craniata</taxon>
        <taxon>Vertebrata</taxon>
        <taxon>Euteleostomi</taxon>
        <taxon>Actinopterygii</taxon>
        <taxon>Neopterygii</taxon>
        <taxon>Teleostei</taxon>
        <taxon>Neoteleostei</taxon>
        <taxon>Acanthomorphata</taxon>
        <taxon>Ovalentaria</taxon>
        <taxon>Atherinomorphae</taxon>
        <taxon>Cyprinodontiformes</taxon>
        <taxon>Rivulidae</taxon>
        <taxon>Kryptolebias</taxon>
    </lineage>
</organism>
<dbReference type="InterPro" id="IPR001315">
    <property type="entry name" value="CARD"/>
</dbReference>
<dbReference type="PROSITE" id="PS01122">
    <property type="entry name" value="CASPASE_CYS"/>
    <property type="match status" value="1"/>
</dbReference>
<dbReference type="PIRSF" id="PIRSF038001">
    <property type="entry name" value="Caspase_ICE"/>
    <property type="match status" value="1"/>
</dbReference>
<dbReference type="GO" id="GO:0004197">
    <property type="term" value="F:cysteine-type endopeptidase activity"/>
    <property type="evidence" value="ECO:0007669"/>
    <property type="project" value="InterPro"/>
</dbReference>
<dbReference type="PANTHER" id="PTHR48169:SF7">
    <property type="entry name" value="CASPASE 10"/>
    <property type="match status" value="1"/>
</dbReference>
<dbReference type="Gene3D" id="3.40.50.1460">
    <property type="match status" value="1"/>
</dbReference>
<dbReference type="GeneID" id="108238318"/>
<evidence type="ECO:0000259" key="6">
    <source>
        <dbReference type="PROSITE" id="PS50208"/>
    </source>
</evidence>
<feature type="domain" description="Caspase family p10" evidence="5">
    <location>
        <begin position="294"/>
        <end position="381"/>
    </location>
</feature>
<dbReference type="InterPro" id="IPR015917">
    <property type="entry name" value="Pept_C14A"/>
</dbReference>
<name>A0A3Q3A4Q4_KRYMA</name>
<dbReference type="SUPFAM" id="SSF52129">
    <property type="entry name" value="Caspase-like"/>
    <property type="match status" value="1"/>
</dbReference>
<dbReference type="PROSITE" id="PS50207">
    <property type="entry name" value="CASPASE_P10"/>
    <property type="match status" value="1"/>
</dbReference>
<dbReference type="PANTHER" id="PTHR48169">
    <property type="entry name" value="DED DOMAIN-CONTAINING PROTEIN"/>
    <property type="match status" value="1"/>
</dbReference>
<dbReference type="GO" id="GO:0006915">
    <property type="term" value="P:apoptotic process"/>
    <property type="evidence" value="ECO:0007669"/>
    <property type="project" value="UniProtKB-KW"/>
</dbReference>
<dbReference type="STRING" id="37003.ENSKMAP00000011318"/>
<reference evidence="8" key="1">
    <citation type="submission" date="2025-08" db="UniProtKB">
        <authorList>
            <consortium name="Ensembl"/>
        </authorList>
    </citation>
    <scope>IDENTIFICATION</scope>
</reference>